<dbReference type="Proteomes" id="UP000198211">
    <property type="component" value="Unassembled WGS sequence"/>
</dbReference>
<keyword evidence="3" id="KW-1185">Reference proteome</keyword>
<protein>
    <recommendedName>
        <fullName evidence="1">Retroviral polymerase SH3-like domain-containing protein</fullName>
    </recommendedName>
</protein>
<reference evidence="3" key="1">
    <citation type="submission" date="2017-03" db="EMBL/GenBank/DDBJ databases">
        <title>Phytopthora megakarya and P. palmivora, two closely related causual agents of cacao black pod achieved similar genome size and gene model numbers by different mechanisms.</title>
        <authorList>
            <person name="Ali S."/>
            <person name="Shao J."/>
            <person name="Larry D.J."/>
            <person name="Kronmiller B."/>
            <person name="Shen D."/>
            <person name="Strem M.D."/>
            <person name="Melnick R.L."/>
            <person name="Guiltinan M.J."/>
            <person name="Tyler B.M."/>
            <person name="Meinhardt L.W."/>
            <person name="Bailey B.A."/>
        </authorList>
    </citation>
    <scope>NUCLEOTIDE SEQUENCE [LARGE SCALE GENOMIC DNA]</scope>
    <source>
        <strain evidence="3">zdho120</strain>
    </source>
</reference>
<proteinExistence type="predicted"/>
<evidence type="ECO:0000313" key="2">
    <source>
        <dbReference type="EMBL" id="OWY94822.1"/>
    </source>
</evidence>
<dbReference type="Pfam" id="PF25597">
    <property type="entry name" value="SH3_retrovirus"/>
    <property type="match status" value="1"/>
</dbReference>
<sequence>MREDLICITYGAYAHNKVSPSRKKFDPNCKVGFVLGYQEGRLGCKLYYPNLCTVGYTLDIRYNEDIVFKDRYKAEYTDAIGKLSYMNPEDCTVQQVPHDQVDLTERLERLEGEWQYRASGVLRGVENHQGTTMVRGRATKI</sequence>
<dbReference type="EMBL" id="NBNE01013783">
    <property type="protein sequence ID" value="OWY94822.1"/>
    <property type="molecule type" value="Genomic_DNA"/>
</dbReference>
<comment type="caution">
    <text evidence="2">The sequence shown here is derived from an EMBL/GenBank/DDBJ whole genome shotgun (WGS) entry which is preliminary data.</text>
</comment>
<organism evidence="2 3">
    <name type="scientific">Phytophthora megakarya</name>
    <dbReference type="NCBI Taxonomy" id="4795"/>
    <lineage>
        <taxon>Eukaryota</taxon>
        <taxon>Sar</taxon>
        <taxon>Stramenopiles</taxon>
        <taxon>Oomycota</taxon>
        <taxon>Peronosporomycetes</taxon>
        <taxon>Peronosporales</taxon>
        <taxon>Peronosporaceae</taxon>
        <taxon>Phytophthora</taxon>
    </lineage>
</organism>
<dbReference type="InterPro" id="IPR057670">
    <property type="entry name" value="SH3_retrovirus"/>
</dbReference>
<dbReference type="OrthoDB" id="123130at2759"/>
<name>A0A225UNX7_9STRA</name>
<dbReference type="AlphaFoldDB" id="A0A225UNX7"/>
<gene>
    <name evidence="2" type="ORF">PHMEG_00035340</name>
</gene>
<feature type="domain" description="Retroviral polymerase SH3-like" evidence="1">
    <location>
        <begin position="12"/>
        <end position="73"/>
    </location>
</feature>
<evidence type="ECO:0000313" key="3">
    <source>
        <dbReference type="Proteomes" id="UP000198211"/>
    </source>
</evidence>
<accession>A0A225UNX7</accession>
<evidence type="ECO:0000259" key="1">
    <source>
        <dbReference type="Pfam" id="PF25597"/>
    </source>
</evidence>